<dbReference type="AlphaFoldDB" id="V4RDH8"/>
<dbReference type="InterPro" id="IPR045247">
    <property type="entry name" value="Oye-like"/>
</dbReference>
<dbReference type="PATRIC" id="fig|631454.5.peg.3442"/>
<gene>
    <name evidence="5" type="ORF">N177_3482</name>
</gene>
<evidence type="ECO:0000313" key="5">
    <source>
        <dbReference type="EMBL" id="ESR23414.1"/>
    </source>
</evidence>
<dbReference type="SUPFAM" id="SSF51395">
    <property type="entry name" value="FMN-linked oxidoreductases"/>
    <property type="match status" value="1"/>
</dbReference>
<dbReference type="GO" id="GO:0016628">
    <property type="term" value="F:oxidoreductase activity, acting on the CH-CH group of donors, NAD or NADP as acceptor"/>
    <property type="evidence" value="ECO:0007669"/>
    <property type="project" value="UniProtKB-ARBA"/>
</dbReference>
<organism evidence="5 6">
    <name type="scientific">Lutibaculum baratangense AMV1</name>
    <dbReference type="NCBI Taxonomy" id="631454"/>
    <lineage>
        <taxon>Bacteria</taxon>
        <taxon>Pseudomonadati</taxon>
        <taxon>Pseudomonadota</taxon>
        <taxon>Alphaproteobacteria</taxon>
        <taxon>Hyphomicrobiales</taxon>
        <taxon>Tepidamorphaceae</taxon>
        <taxon>Lutibaculum</taxon>
    </lineage>
</organism>
<evidence type="ECO:0000256" key="1">
    <source>
        <dbReference type="ARBA" id="ARBA00001917"/>
    </source>
</evidence>
<evidence type="ECO:0000256" key="2">
    <source>
        <dbReference type="ARBA" id="ARBA00005979"/>
    </source>
</evidence>
<dbReference type="STRING" id="631454.N177_3482"/>
<dbReference type="Gene3D" id="3.20.20.70">
    <property type="entry name" value="Aldolase class I"/>
    <property type="match status" value="1"/>
</dbReference>
<name>V4RDH8_9HYPH</name>
<comment type="cofactor">
    <cofactor evidence="1">
        <name>FMN</name>
        <dbReference type="ChEBI" id="CHEBI:58210"/>
    </cofactor>
</comment>
<dbReference type="OrthoDB" id="9804454at2"/>
<dbReference type="FunFam" id="3.20.20.70:FF:000059">
    <property type="entry name" value="N-ethylmaleimide reductase, FMN-linked"/>
    <property type="match status" value="1"/>
</dbReference>
<keyword evidence="6" id="KW-1185">Reference proteome</keyword>
<evidence type="ECO:0000259" key="4">
    <source>
        <dbReference type="Pfam" id="PF00724"/>
    </source>
</evidence>
<dbReference type="eggNOG" id="COG1902">
    <property type="taxonomic scope" value="Bacteria"/>
</dbReference>
<dbReference type="PANTHER" id="PTHR22893:SF98">
    <property type="entry name" value="OXIDOREDUCTASE"/>
    <property type="match status" value="1"/>
</dbReference>
<proteinExistence type="inferred from homology"/>
<dbReference type="Pfam" id="PF00724">
    <property type="entry name" value="Oxidored_FMN"/>
    <property type="match status" value="1"/>
</dbReference>
<dbReference type="Proteomes" id="UP000017819">
    <property type="component" value="Unassembled WGS sequence"/>
</dbReference>
<comment type="similarity">
    <text evidence="2">Belongs to the NADH:flavin oxidoreductase/NADH oxidase family.</text>
</comment>
<sequence>MATLFDPIKVGELELGNRILMAPLTRCRADAGRVPSDLQVEYYRQRAGAGLILSEATSVDPMGVGYPDTPGIWSDEQVAGWRRVTDAVHEEGGLIMLQLWHVGRISDPVYLDGALPVAPSALRPEGSVSLVRPKKDYVTPRALEASEIPAVVEAYRRGAENAKRAGFDGVEIHGANGYLIDQFLQDRSNIRTDRYGGSLENRARFMLEVTDAVLSVWSPGRVGMHLAPRGDSHTMGDSDLARTFGYVAEELGRRGLAFLCSREHRGDDWLTPKLKRAFGGAYIANEAFDFESAAELVASGDADAVAFGKAFIANPDLPRRFELGAPLNEWDASTFYASGPEGYIDYPTLEQANAQAAE</sequence>
<accession>V4RDH8</accession>
<comment type="caution">
    <text evidence="5">The sequence shown here is derived from an EMBL/GenBank/DDBJ whole genome shotgun (WGS) entry which is preliminary data.</text>
</comment>
<dbReference type="CDD" id="cd02933">
    <property type="entry name" value="OYE_like_FMN"/>
    <property type="match status" value="1"/>
</dbReference>
<dbReference type="InterPro" id="IPR001155">
    <property type="entry name" value="OxRdtase_FMN_N"/>
</dbReference>
<dbReference type="EMBL" id="AWXZ01000039">
    <property type="protein sequence ID" value="ESR23414.1"/>
    <property type="molecule type" value="Genomic_DNA"/>
</dbReference>
<dbReference type="GO" id="GO:0005829">
    <property type="term" value="C:cytosol"/>
    <property type="evidence" value="ECO:0007669"/>
    <property type="project" value="UniProtKB-ARBA"/>
</dbReference>
<dbReference type="InterPro" id="IPR013785">
    <property type="entry name" value="Aldolase_TIM"/>
</dbReference>
<dbReference type="RefSeq" id="WP_023433600.1">
    <property type="nucleotide sequence ID" value="NZ_AWXZ01000039.1"/>
</dbReference>
<reference evidence="5 6" key="1">
    <citation type="journal article" date="2014" name="Genome Announc.">
        <title>Draft Genome Sequence of Lutibaculum baratangense Strain AMV1T, Isolated from a Mud Volcano in Andamans, India.</title>
        <authorList>
            <person name="Singh A."/>
            <person name="Sreenivas A."/>
            <person name="Sathyanarayana Reddy G."/>
            <person name="Pinnaka A.K."/>
            <person name="Shivaji S."/>
        </authorList>
    </citation>
    <scope>NUCLEOTIDE SEQUENCE [LARGE SCALE GENOMIC DNA]</scope>
    <source>
        <strain evidence="5 6">AMV1</strain>
    </source>
</reference>
<evidence type="ECO:0000313" key="6">
    <source>
        <dbReference type="Proteomes" id="UP000017819"/>
    </source>
</evidence>
<evidence type="ECO:0000256" key="3">
    <source>
        <dbReference type="ARBA" id="ARBA00023002"/>
    </source>
</evidence>
<dbReference type="PANTHER" id="PTHR22893">
    <property type="entry name" value="NADH OXIDOREDUCTASE-RELATED"/>
    <property type="match status" value="1"/>
</dbReference>
<protein>
    <submittedName>
        <fullName evidence="5">N-ethylmaleimide reductase</fullName>
        <ecNumber evidence="5">1.-.-.-</ecNumber>
    </submittedName>
</protein>
<dbReference type="EC" id="1.-.-.-" evidence="5"/>
<feature type="domain" description="NADH:flavin oxidoreductase/NADH oxidase N-terminal" evidence="4">
    <location>
        <begin position="4"/>
        <end position="327"/>
    </location>
</feature>
<keyword evidence="3 5" id="KW-0560">Oxidoreductase</keyword>
<dbReference type="GO" id="GO:0010181">
    <property type="term" value="F:FMN binding"/>
    <property type="evidence" value="ECO:0007669"/>
    <property type="project" value="InterPro"/>
</dbReference>